<evidence type="ECO:0000256" key="4">
    <source>
        <dbReference type="ARBA" id="ARBA00023242"/>
    </source>
</evidence>
<proteinExistence type="inferred from homology"/>
<reference evidence="8 9" key="1">
    <citation type="journal article" date="2024" name="Nat. Commun.">
        <title>Phylogenomics reveals the evolutionary origins of lichenization in chlorophyte algae.</title>
        <authorList>
            <person name="Puginier C."/>
            <person name="Libourel C."/>
            <person name="Otte J."/>
            <person name="Skaloud P."/>
            <person name="Haon M."/>
            <person name="Grisel S."/>
            <person name="Petersen M."/>
            <person name="Berrin J.G."/>
            <person name="Delaux P.M."/>
            <person name="Dal Grande F."/>
            <person name="Keller J."/>
        </authorList>
    </citation>
    <scope>NUCLEOTIDE SEQUENCE [LARGE SCALE GENOMIC DNA]</scope>
    <source>
        <strain evidence="8 9">SAG 2043</strain>
    </source>
</reference>
<sequence>MALGAGKKTATVSLSDFDLKLSADQSTREILSELPAKHANEKAQLRQEYEEHFHIWPLYLKQGFSLLFYGVGSKRALLQQFVQEALPEGGVLEINGLFATLTVRQVLVQAAGLLKRAPASHFAGMDSEAVLQEIQGAGSTAPLYILLHNIEGPGLRSADAQRLVSELAACDNVHLVASMDHVNTPVLWDNSMAGRFNWLYFHMVTYAPYIKEVKYVPSLLVGRSETCTTQAAAVVLKTLVPKARSIFRIIAEQQEDSEEAGISFPRLYKMCREKFLVSNEMTLRSHLTEFKDHDLLASKRGQDGTDLLYIPLADDTLQQVLLDMESGEGQ</sequence>
<comment type="subunit">
    <text evidence="5">Component of the origin recognition complex (ORC).</text>
</comment>
<protein>
    <recommendedName>
        <fullName evidence="5">Origin recognition complex subunit 2</fullName>
    </recommendedName>
</protein>
<feature type="domain" description="Origin recognition complex subunit 2 RecA-like" evidence="6">
    <location>
        <begin position="41"/>
        <end position="202"/>
    </location>
</feature>
<keyword evidence="9" id="KW-1185">Reference proteome</keyword>
<accession>A0AAW1PXT7</accession>
<dbReference type="AlphaFoldDB" id="A0AAW1PXT7"/>
<organism evidence="8 9">
    <name type="scientific">[Myrmecia] bisecta</name>
    <dbReference type="NCBI Taxonomy" id="41462"/>
    <lineage>
        <taxon>Eukaryota</taxon>
        <taxon>Viridiplantae</taxon>
        <taxon>Chlorophyta</taxon>
        <taxon>core chlorophytes</taxon>
        <taxon>Trebouxiophyceae</taxon>
        <taxon>Trebouxiales</taxon>
        <taxon>Trebouxiaceae</taxon>
        <taxon>Myrmecia</taxon>
    </lineage>
</organism>
<evidence type="ECO:0000259" key="7">
    <source>
        <dbReference type="Pfam" id="PF24882"/>
    </source>
</evidence>
<evidence type="ECO:0000256" key="1">
    <source>
        <dbReference type="ARBA" id="ARBA00004123"/>
    </source>
</evidence>
<dbReference type="EMBL" id="JALJOR010000007">
    <property type="protein sequence ID" value="KAK9814620.1"/>
    <property type="molecule type" value="Genomic_DNA"/>
</dbReference>
<evidence type="ECO:0000256" key="5">
    <source>
        <dbReference type="RuleBase" id="RU368084"/>
    </source>
</evidence>
<comment type="subcellular location">
    <subcellularLocation>
        <location evidence="1 5">Nucleus</location>
    </subcellularLocation>
</comment>
<keyword evidence="4 5" id="KW-0539">Nucleus</keyword>
<feature type="domain" description="Origin recognition complex subunit 2 winged-helix" evidence="7">
    <location>
        <begin position="255"/>
        <end position="315"/>
    </location>
</feature>
<evidence type="ECO:0000259" key="6">
    <source>
        <dbReference type="Pfam" id="PF04084"/>
    </source>
</evidence>
<evidence type="ECO:0000313" key="8">
    <source>
        <dbReference type="EMBL" id="KAK9814620.1"/>
    </source>
</evidence>
<name>A0AAW1PXT7_9CHLO</name>
<dbReference type="InterPro" id="IPR056773">
    <property type="entry name" value="WHD_ORC2"/>
</dbReference>
<dbReference type="Pfam" id="PF24882">
    <property type="entry name" value="WHD_ORC2"/>
    <property type="match status" value="1"/>
</dbReference>
<dbReference type="GO" id="GO:0003688">
    <property type="term" value="F:DNA replication origin binding"/>
    <property type="evidence" value="ECO:0007669"/>
    <property type="project" value="UniProtKB-UniRule"/>
</dbReference>
<dbReference type="PANTHER" id="PTHR14052">
    <property type="entry name" value="ORIGIN RECOGNITION COMPLEX SUBUNIT 2"/>
    <property type="match status" value="1"/>
</dbReference>
<keyword evidence="3 5" id="KW-0235">DNA replication</keyword>
<dbReference type="Pfam" id="PF04084">
    <property type="entry name" value="RecA-like_ORC2"/>
    <property type="match status" value="1"/>
</dbReference>
<dbReference type="GO" id="GO:0006260">
    <property type="term" value="P:DNA replication"/>
    <property type="evidence" value="ECO:0007669"/>
    <property type="project" value="UniProtKB-UniRule"/>
</dbReference>
<gene>
    <name evidence="8" type="ORF">WJX72_008800</name>
</gene>
<dbReference type="GO" id="GO:0005664">
    <property type="term" value="C:nuclear origin of replication recognition complex"/>
    <property type="evidence" value="ECO:0007669"/>
    <property type="project" value="UniProtKB-UniRule"/>
</dbReference>
<comment type="similarity">
    <text evidence="2 5">Belongs to the ORC2 family.</text>
</comment>
<evidence type="ECO:0000256" key="2">
    <source>
        <dbReference type="ARBA" id="ARBA00007421"/>
    </source>
</evidence>
<dbReference type="InterPro" id="IPR056772">
    <property type="entry name" value="RecA-like_ORC2"/>
</dbReference>
<evidence type="ECO:0000313" key="9">
    <source>
        <dbReference type="Proteomes" id="UP001489004"/>
    </source>
</evidence>
<dbReference type="PANTHER" id="PTHR14052:SF0">
    <property type="entry name" value="ORIGIN RECOGNITION COMPLEX SUBUNIT 2"/>
    <property type="match status" value="1"/>
</dbReference>
<dbReference type="InterPro" id="IPR007220">
    <property type="entry name" value="ORC2"/>
</dbReference>
<evidence type="ECO:0000256" key="3">
    <source>
        <dbReference type="ARBA" id="ARBA00022705"/>
    </source>
</evidence>
<comment type="caution">
    <text evidence="8">The sequence shown here is derived from an EMBL/GenBank/DDBJ whole genome shotgun (WGS) entry which is preliminary data.</text>
</comment>
<comment type="function">
    <text evidence="5">Component of the origin recognition complex (ORC) that binds origins of replication. DNA-binding is ATP-dependent. ORC is required to assemble the pre-replication complex necessary to initiate DNA replication.</text>
</comment>
<dbReference type="Proteomes" id="UP001489004">
    <property type="component" value="Unassembled WGS sequence"/>
</dbReference>